<comment type="function">
    <text evidence="4">Involved in the restart of stalled replication forks, which reloads the replicative helicase on sites other than the origin of replication; the PriA-PriB pathway is the major replication restart pathway. During primosome assembly it facilitates complex formation between PriA and DnaT on DNA; stabilizes PriA on DNA. Stimulates the DNA unwinding activity of PriA helicase.</text>
</comment>
<evidence type="ECO:0000313" key="5">
    <source>
        <dbReference type="EMBL" id="MDP9899956.1"/>
    </source>
</evidence>
<sequence>MATQAVNQLLLTACVAELGTLRFTPAGLPALDLKLEHESTVIEAGKPRQVKAALKAVAFGAVAERLARQAMGSLWRFQGFLATPGTAKHPVLHVQDFQQD</sequence>
<gene>
    <name evidence="4" type="primary">priB</name>
    <name evidence="5" type="ORF">J2W36_002207</name>
</gene>
<evidence type="ECO:0000313" key="6">
    <source>
        <dbReference type="Proteomes" id="UP001226867"/>
    </source>
</evidence>
<keyword evidence="1 4" id="KW-0639">Primosome</keyword>
<dbReference type="HAMAP" id="MF_00720">
    <property type="entry name" value="PriB"/>
    <property type="match status" value="1"/>
</dbReference>
<dbReference type="InterPro" id="IPR000424">
    <property type="entry name" value="Primosome_PriB/ssb"/>
</dbReference>
<proteinExistence type="inferred from homology"/>
<evidence type="ECO:0000256" key="4">
    <source>
        <dbReference type="HAMAP-Rule" id="MF_00720"/>
    </source>
</evidence>
<dbReference type="SUPFAM" id="SSF50249">
    <property type="entry name" value="Nucleic acid-binding proteins"/>
    <property type="match status" value="1"/>
</dbReference>
<keyword evidence="2 4" id="KW-0235">DNA replication</keyword>
<evidence type="ECO:0000256" key="1">
    <source>
        <dbReference type="ARBA" id="ARBA00022515"/>
    </source>
</evidence>
<dbReference type="PIRSF" id="PIRSF003135">
    <property type="entry name" value="Primosomal_n"/>
    <property type="match status" value="1"/>
</dbReference>
<keyword evidence="3 4" id="KW-0238">DNA-binding</keyword>
<dbReference type="EMBL" id="JAUSRO010000006">
    <property type="protein sequence ID" value="MDP9899956.1"/>
    <property type="molecule type" value="Genomic_DNA"/>
</dbReference>
<dbReference type="Gene3D" id="2.40.50.140">
    <property type="entry name" value="Nucleic acid-binding proteins"/>
    <property type="match status" value="1"/>
</dbReference>
<name>A0ABT9S842_9BURK</name>
<protein>
    <recommendedName>
        <fullName evidence="4">Replication restart protein PriB</fullName>
    </recommendedName>
</protein>
<comment type="caution">
    <text evidence="5">The sequence shown here is derived from an EMBL/GenBank/DDBJ whole genome shotgun (WGS) entry which is preliminary data.</text>
</comment>
<accession>A0ABT9S842</accession>
<dbReference type="PROSITE" id="PS50935">
    <property type="entry name" value="SSB"/>
    <property type="match status" value="1"/>
</dbReference>
<organism evidence="5 6">
    <name type="scientific">Variovorax ginsengisoli</name>
    <dbReference type="NCBI Taxonomy" id="363844"/>
    <lineage>
        <taxon>Bacteria</taxon>
        <taxon>Pseudomonadati</taxon>
        <taxon>Pseudomonadota</taxon>
        <taxon>Betaproteobacteria</taxon>
        <taxon>Burkholderiales</taxon>
        <taxon>Comamonadaceae</taxon>
        <taxon>Variovorax</taxon>
    </lineage>
</organism>
<dbReference type="Pfam" id="PF22657">
    <property type="entry name" value="SSB_1"/>
    <property type="match status" value="1"/>
</dbReference>
<dbReference type="Proteomes" id="UP001226867">
    <property type="component" value="Unassembled WGS sequence"/>
</dbReference>
<comment type="subunit">
    <text evidence="4">Homodimer. Interacts with PriA and DnaT. Component of the replication restart primosome. Primosome assembly occurs via a 'hand-off' mechanism. PriA binds to replication forks, subsequently PriB then DnaT bind; DnaT then displaces ssDNA to generate the helicase loading substrate.</text>
</comment>
<evidence type="ECO:0000256" key="2">
    <source>
        <dbReference type="ARBA" id="ARBA00022705"/>
    </source>
</evidence>
<dbReference type="InterPro" id="IPR012340">
    <property type="entry name" value="NA-bd_OB-fold"/>
</dbReference>
<dbReference type="InterPro" id="IPR023646">
    <property type="entry name" value="Prisomal_replication_PriB"/>
</dbReference>
<evidence type="ECO:0000256" key="3">
    <source>
        <dbReference type="ARBA" id="ARBA00023125"/>
    </source>
</evidence>
<reference evidence="5 6" key="1">
    <citation type="submission" date="2023-07" db="EMBL/GenBank/DDBJ databases">
        <title>Sorghum-associated microbial communities from plants grown in Nebraska, USA.</title>
        <authorList>
            <person name="Schachtman D."/>
        </authorList>
    </citation>
    <scope>NUCLEOTIDE SEQUENCE [LARGE SCALE GENOMIC DNA]</scope>
    <source>
        <strain evidence="5 6">DS1607</strain>
    </source>
</reference>
<comment type="similarity">
    <text evidence="4">Belongs to the PriB family.</text>
</comment>
<dbReference type="NCBIfam" id="TIGR04418">
    <property type="entry name" value="PriB_gamma"/>
    <property type="match status" value="1"/>
</dbReference>
<dbReference type="RefSeq" id="WP_307689775.1">
    <property type="nucleotide sequence ID" value="NZ_JAUSRO010000006.1"/>
</dbReference>
<keyword evidence="6" id="KW-1185">Reference proteome</keyword>